<feature type="domain" description="Cytochrome c" evidence="6">
    <location>
        <begin position="61"/>
        <end position="141"/>
    </location>
</feature>
<comment type="caution">
    <text evidence="7">The sequence shown here is derived from an EMBL/GenBank/DDBJ whole genome shotgun (WGS) entry which is preliminary data.</text>
</comment>
<dbReference type="Proteomes" id="UP000244081">
    <property type="component" value="Unassembled WGS sequence"/>
</dbReference>
<dbReference type="RefSeq" id="WP_107989548.1">
    <property type="nucleotide sequence ID" value="NZ_QAYG01000002.1"/>
</dbReference>
<keyword evidence="5" id="KW-0732">Signal</keyword>
<dbReference type="GO" id="GO:0009055">
    <property type="term" value="F:electron transfer activity"/>
    <property type="evidence" value="ECO:0007669"/>
    <property type="project" value="InterPro"/>
</dbReference>
<dbReference type="OrthoDB" id="7363829at2"/>
<gene>
    <name evidence="7" type="ORF">C8N35_102430</name>
</gene>
<keyword evidence="3 4" id="KW-0408">Iron</keyword>
<keyword evidence="2 4" id="KW-0479">Metal-binding</keyword>
<organism evidence="7 8">
    <name type="scientific">Breoghania corrubedonensis</name>
    <dbReference type="NCBI Taxonomy" id="665038"/>
    <lineage>
        <taxon>Bacteria</taxon>
        <taxon>Pseudomonadati</taxon>
        <taxon>Pseudomonadota</taxon>
        <taxon>Alphaproteobacteria</taxon>
        <taxon>Hyphomicrobiales</taxon>
        <taxon>Stappiaceae</taxon>
        <taxon>Breoghania</taxon>
    </lineage>
</organism>
<feature type="chain" id="PRO_5015717972" evidence="5">
    <location>
        <begin position="27"/>
        <end position="141"/>
    </location>
</feature>
<dbReference type="GO" id="GO:0020037">
    <property type="term" value="F:heme binding"/>
    <property type="evidence" value="ECO:0007669"/>
    <property type="project" value="InterPro"/>
</dbReference>
<feature type="signal peptide" evidence="5">
    <location>
        <begin position="1"/>
        <end position="26"/>
    </location>
</feature>
<proteinExistence type="predicted"/>
<dbReference type="SUPFAM" id="SSF46626">
    <property type="entry name" value="Cytochrome c"/>
    <property type="match status" value="1"/>
</dbReference>
<evidence type="ECO:0000256" key="5">
    <source>
        <dbReference type="SAM" id="SignalP"/>
    </source>
</evidence>
<dbReference type="EMBL" id="QAYG01000002">
    <property type="protein sequence ID" value="PTW61714.1"/>
    <property type="molecule type" value="Genomic_DNA"/>
</dbReference>
<dbReference type="Gene3D" id="1.10.760.10">
    <property type="entry name" value="Cytochrome c-like domain"/>
    <property type="match status" value="1"/>
</dbReference>
<dbReference type="InterPro" id="IPR009056">
    <property type="entry name" value="Cyt_c-like_dom"/>
</dbReference>
<dbReference type="InterPro" id="IPR036909">
    <property type="entry name" value="Cyt_c-like_dom_sf"/>
</dbReference>
<sequence>MTNGWKGALVGALTALAWAVALTVVADSAEKAAGGPAAQVEETGGEPAAQVVEETEGGAAAQVEEGRALAEAECASCHAVGAGDESPVAEAPAFRDLSARYPVEQLEEALAEGIVTGHADMPEITWEPEQSTAFIAYLKSF</sequence>
<evidence type="ECO:0000313" key="8">
    <source>
        <dbReference type="Proteomes" id="UP000244081"/>
    </source>
</evidence>
<keyword evidence="8" id="KW-1185">Reference proteome</keyword>
<reference evidence="7 8" key="1">
    <citation type="submission" date="2018-04" db="EMBL/GenBank/DDBJ databases">
        <title>Genomic Encyclopedia of Archaeal and Bacterial Type Strains, Phase II (KMG-II): from individual species to whole genera.</title>
        <authorList>
            <person name="Goeker M."/>
        </authorList>
    </citation>
    <scope>NUCLEOTIDE SEQUENCE [LARGE SCALE GENOMIC DNA]</scope>
    <source>
        <strain evidence="7 8">DSM 23382</strain>
    </source>
</reference>
<dbReference type="GO" id="GO:0046872">
    <property type="term" value="F:metal ion binding"/>
    <property type="evidence" value="ECO:0007669"/>
    <property type="project" value="UniProtKB-KW"/>
</dbReference>
<evidence type="ECO:0000256" key="1">
    <source>
        <dbReference type="ARBA" id="ARBA00022617"/>
    </source>
</evidence>
<dbReference type="AlphaFoldDB" id="A0A2T5VDA3"/>
<dbReference type="Pfam" id="PF13442">
    <property type="entry name" value="Cytochrome_CBB3"/>
    <property type="match status" value="1"/>
</dbReference>
<evidence type="ECO:0000259" key="6">
    <source>
        <dbReference type="PROSITE" id="PS51007"/>
    </source>
</evidence>
<name>A0A2T5VDA3_9HYPH</name>
<keyword evidence="1 4" id="KW-0349">Heme</keyword>
<protein>
    <submittedName>
        <fullName evidence="7">Cbb3-type cytochrome c oxidase subunit III</fullName>
    </submittedName>
</protein>
<accession>A0A2T5VDA3</accession>
<evidence type="ECO:0000256" key="2">
    <source>
        <dbReference type="ARBA" id="ARBA00022723"/>
    </source>
</evidence>
<evidence type="ECO:0000256" key="3">
    <source>
        <dbReference type="ARBA" id="ARBA00023004"/>
    </source>
</evidence>
<evidence type="ECO:0000256" key="4">
    <source>
        <dbReference type="PROSITE-ProRule" id="PRU00433"/>
    </source>
</evidence>
<evidence type="ECO:0000313" key="7">
    <source>
        <dbReference type="EMBL" id="PTW61714.1"/>
    </source>
</evidence>
<dbReference type="PROSITE" id="PS51007">
    <property type="entry name" value="CYTC"/>
    <property type="match status" value="1"/>
</dbReference>